<comment type="caution">
    <text evidence="1">The sequence shown here is derived from an EMBL/GenBank/DDBJ whole genome shotgun (WGS) entry which is preliminary data.</text>
</comment>
<dbReference type="EMBL" id="BOMY01000022">
    <property type="protein sequence ID" value="GIF20685.1"/>
    <property type="molecule type" value="Genomic_DNA"/>
</dbReference>
<sequence>MLIVGEVQTGLLRGGGPVSGDIASTLVDLVAGEPVRVSERPRSHVRAPDKPVGVDCPLGLPGPTRQVRGIGTVWQRAAIVDGHVVQGSAYATVVRAEGSNRRPWSHYLSRPGVVESVGRTRWNELAEALAMPQRAPESLDLGGIARQAADRVQRNSRGGRPALRAARTGLRWVVLVEPCDPSPCRVRFSVHGDELRVLSFTAAEADPSRLATVAEDLALHDWLITALLEITRKAAIGVLPREEVITRLLPAIDYLLHLWLPRMADDELARALWRVLESRVGFSRQWDLLVHRIRDQLSAGAVAALSAAIRQ</sequence>
<proteinExistence type="predicted"/>
<evidence type="ECO:0000313" key="1">
    <source>
        <dbReference type="EMBL" id="GIF20685.1"/>
    </source>
</evidence>
<gene>
    <name evidence="1" type="ORF">Ate02nite_34150</name>
</gene>
<keyword evidence="2" id="KW-1185">Reference proteome</keyword>
<dbReference type="NCBIfam" id="NF040565">
    <property type="entry name" value="SCO2521_fam"/>
    <property type="match status" value="1"/>
</dbReference>
<dbReference type="InterPro" id="IPR049749">
    <property type="entry name" value="SCO2521-like"/>
</dbReference>
<dbReference type="Proteomes" id="UP000623608">
    <property type="component" value="Unassembled WGS sequence"/>
</dbReference>
<reference evidence="1" key="1">
    <citation type="submission" date="2021-01" db="EMBL/GenBank/DDBJ databases">
        <title>Whole genome shotgun sequence of Actinoplanes tereljensis NBRC 105297.</title>
        <authorList>
            <person name="Komaki H."/>
            <person name="Tamura T."/>
        </authorList>
    </citation>
    <scope>NUCLEOTIDE SEQUENCE</scope>
    <source>
        <strain evidence="1">NBRC 105297</strain>
    </source>
</reference>
<dbReference type="AlphaFoldDB" id="A0A919NM65"/>
<name>A0A919NM65_9ACTN</name>
<accession>A0A919NM65</accession>
<evidence type="ECO:0000313" key="2">
    <source>
        <dbReference type="Proteomes" id="UP000623608"/>
    </source>
</evidence>
<organism evidence="1 2">
    <name type="scientific">Paractinoplanes tereljensis</name>
    <dbReference type="NCBI Taxonomy" id="571912"/>
    <lineage>
        <taxon>Bacteria</taxon>
        <taxon>Bacillati</taxon>
        <taxon>Actinomycetota</taxon>
        <taxon>Actinomycetes</taxon>
        <taxon>Micromonosporales</taxon>
        <taxon>Micromonosporaceae</taxon>
        <taxon>Paractinoplanes</taxon>
    </lineage>
</organism>
<protein>
    <submittedName>
        <fullName evidence="1">Uncharacterized protein</fullName>
    </submittedName>
</protein>